<dbReference type="GO" id="GO:0043565">
    <property type="term" value="F:sequence-specific DNA binding"/>
    <property type="evidence" value="ECO:0007669"/>
    <property type="project" value="InterPro"/>
</dbReference>
<evidence type="ECO:0000313" key="2">
    <source>
        <dbReference type="Proteomes" id="UP000034364"/>
    </source>
</evidence>
<sequence length="129" mass="14787">MQVSKQQVNPNLEKQILRMWYQLTADIKTPEEAEKIFDGLFSKTELITIAKRLGVGYWLSKARSYENIKQNLKVSSATIASVQQDLKKGGWKEAIKKITADEWASVWEEKIKNLFKKRGDGQSVNSPSR</sequence>
<dbReference type="SUPFAM" id="SSF48295">
    <property type="entry name" value="TrpR-like"/>
    <property type="match status" value="1"/>
</dbReference>
<name>A0A0G1UCG6_9BACT</name>
<evidence type="ECO:0008006" key="3">
    <source>
        <dbReference type="Google" id="ProtNLM"/>
    </source>
</evidence>
<dbReference type="InterPro" id="IPR000831">
    <property type="entry name" value="Trp_repress"/>
</dbReference>
<gene>
    <name evidence="1" type="ORF">UX87_C0017G0011</name>
</gene>
<reference evidence="1 2" key="1">
    <citation type="journal article" date="2015" name="Nature">
        <title>rRNA introns, odd ribosomes, and small enigmatic genomes across a large radiation of phyla.</title>
        <authorList>
            <person name="Brown C.T."/>
            <person name="Hug L.A."/>
            <person name="Thomas B.C."/>
            <person name="Sharon I."/>
            <person name="Castelle C.J."/>
            <person name="Singh A."/>
            <person name="Wilkins M.J."/>
            <person name="Williams K.H."/>
            <person name="Banfield J.F."/>
        </authorList>
    </citation>
    <scope>NUCLEOTIDE SEQUENCE [LARGE SCALE GENOMIC DNA]</scope>
</reference>
<dbReference type="InterPro" id="IPR010921">
    <property type="entry name" value="Trp_repressor/repl_initiator"/>
</dbReference>
<dbReference type="Gene3D" id="1.10.1270.10">
    <property type="entry name" value="TrpR-like"/>
    <property type="match status" value="1"/>
</dbReference>
<dbReference type="InterPro" id="IPR038116">
    <property type="entry name" value="TrpR-like_sf"/>
</dbReference>
<organism evidence="1 2">
    <name type="scientific">Candidatus Amesbacteria bacterium GW2011_GWA1_47_16</name>
    <dbReference type="NCBI Taxonomy" id="1618353"/>
    <lineage>
        <taxon>Bacteria</taxon>
        <taxon>Candidatus Amesiibacteriota</taxon>
    </lineage>
</organism>
<dbReference type="EMBL" id="LCNV01000017">
    <property type="protein sequence ID" value="KKU63813.1"/>
    <property type="molecule type" value="Genomic_DNA"/>
</dbReference>
<dbReference type="GO" id="GO:0003700">
    <property type="term" value="F:DNA-binding transcription factor activity"/>
    <property type="evidence" value="ECO:0007669"/>
    <property type="project" value="InterPro"/>
</dbReference>
<dbReference type="AlphaFoldDB" id="A0A0G1UCG6"/>
<comment type="caution">
    <text evidence="1">The sequence shown here is derived from an EMBL/GenBank/DDBJ whole genome shotgun (WGS) entry which is preliminary data.</text>
</comment>
<protein>
    <recommendedName>
        <fullName evidence="3">TrpR like protein, YerC/YecD</fullName>
    </recommendedName>
</protein>
<dbReference type="Pfam" id="PF01371">
    <property type="entry name" value="Trp_repressor"/>
    <property type="match status" value="1"/>
</dbReference>
<dbReference type="Proteomes" id="UP000034364">
    <property type="component" value="Unassembled WGS sequence"/>
</dbReference>
<proteinExistence type="predicted"/>
<accession>A0A0G1UCG6</accession>
<evidence type="ECO:0000313" key="1">
    <source>
        <dbReference type="EMBL" id="KKU63813.1"/>
    </source>
</evidence>